<protein>
    <submittedName>
        <fullName evidence="2">Uncharacterized protein</fullName>
    </submittedName>
</protein>
<proteinExistence type="predicted"/>
<feature type="compositionally biased region" description="Polar residues" evidence="1">
    <location>
        <begin position="300"/>
        <end position="315"/>
    </location>
</feature>
<dbReference type="GO" id="GO:0071933">
    <property type="term" value="F:Arp2/3 complex binding"/>
    <property type="evidence" value="ECO:0007669"/>
    <property type="project" value="TreeGrafter"/>
</dbReference>
<evidence type="ECO:0000313" key="3">
    <source>
        <dbReference type="Proteomes" id="UP000092462"/>
    </source>
</evidence>
<dbReference type="InterPro" id="IPR035903">
    <property type="entry name" value="HesB-like_dom_sf"/>
</dbReference>
<dbReference type="CDD" id="cd11849">
    <property type="entry name" value="SH3_SPIN90"/>
    <property type="match status" value="1"/>
</dbReference>
<dbReference type="Pfam" id="PF00018">
    <property type="entry name" value="SH3_1"/>
    <property type="match status" value="1"/>
</dbReference>
<accession>A0A1B0DNN8</accession>
<dbReference type="InterPro" id="IPR030125">
    <property type="entry name" value="SPIN90/Ldb17"/>
</dbReference>
<dbReference type="EnsemblMetazoa" id="PPAI010083-RA">
    <property type="protein sequence ID" value="PPAI010083-PA"/>
    <property type="gene ID" value="PPAI010083"/>
</dbReference>
<dbReference type="PANTHER" id="PTHR13357:SF1">
    <property type="entry name" value="NCK-INTERACTING PROTEIN WITH SH3 DOMAIN"/>
    <property type="match status" value="1"/>
</dbReference>
<sequence>MSTKVVATATVRAINRKLTPTRAALVLIGLKVGVKQRGCNGLSYTLDYAKAKDKLDEEVVQDGVRVIIDKKAQLSLLGWIVNHNLSVVKNEMLKALYDFQAIYPKTISFDEGEYFILHQTSARQRNWWQVVSMKGNIGFVPSNYVMKLKVEPEFMIGFLDSSIESLKLSTDEEVNGIINRLELIQRLEERKKRAHLAIKKSPELNNHSSEPTNAISVQKPERHEVKSPITKKSLSSPAVGVQPPPQPIQESPSLGVLAAKLDDVSISEPSEATHTTTSDSDITTISKGEDHSQKIVSPPSAFNNRSATVVNSHNGQPEDVSNHTEEVDRRRFSEAHRITSDDVYLIVDAIRLNTNLSHSDSCIALRTVLSEVGSLIPQVAPQLDTIAAHLNSAPLVAPDNLLGDTHDSRRLRAIFADLADCKNDSEQRSWMLFEDEDEIIQYLTVLNGILKNADPKICCYEMSCDHYQSIINLVQYYQMETRWTIRRLLLDAFKAICQLDYTAVDVLLGSVLPTELIQDMTSNSSNVERLKELAIMMTMIFSIGLKMPVTHEDHFGKDFLLFVLNIIECPPATDINEILPDVMINLVLSFNLQFDHFANSVVLDAFREMRSAKTFTEKLLMLINRETDPIKMLKHTTLPVNSVLKMIVDLFQAPETAAHFYTNDNKVLIDILVRQLSDLSPEDPLRRWYLELCRRILRNTDYAEHTHRKQDLMKIFTRIFCEETESSLKDQKLVREIANEFPQIFKA</sequence>
<dbReference type="VEuPathDB" id="VectorBase:PPAI010083"/>
<dbReference type="Gene3D" id="2.60.300.12">
    <property type="entry name" value="HesB-like domain"/>
    <property type="match status" value="1"/>
</dbReference>
<dbReference type="InterPro" id="IPR018556">
    <property type="entry name" value="SPIN90/Ldb17_LRD"/>
</dbReference>
<dbReference type="VEuPathDB" id="VectorBase:PPAPM1_010628"/>
<feature type="compositionally biased region" description="Low complexity" evidence="1">
    <location>
        <begin position="275"/>
        <end position="286"/>
    </location>
</feature>
<dbReference type="EMBL" id="AJVK01007635">
    <property type="status" value="NOT_ANNOTATED_CDS"/>
    <property type="molecule type" value="Genomic_DNA"/>
</dbReference>
<dbReference type="EMBL" id="AJVK01007636">
    <property type="status" value="NOT_ANNOTATED_CDS"/>
    <property type="molecule type" value="Genomic_DNA"/>
</dbReference>
<dbReference type="PANTHER" id="PTHR13357">
    <property type="entry name" value="SH3 ADAPTER PROTEIN SPIN90 NCK INTERACTING PROTEIN WITH SH3 DOMAIN"/>
    <property type="match status" value="1"/>
</dbReference>
<dbReference type="AlphaFoldDB" id="A0A1B0DNN8"/>
<organism evidence="2 3">
    <name type="scientific">Phlebotomus papatasi</name>
    <name type="common">Sandfly</name>
    <dbReference type="NCBI Taxonomy" id="29031"/>
    <lineage>
        <taxon>Eukaryota</taxon>
        <taxon>Metazoa</taxon>
        <taxon>Ecdysozoa</taxon>
        <taxon>Arthropoda</taxon>
        <taxon>Hexapoda</taxon>
        <taxon>Insecta</taxon>
        <taxon>Pterygota</taxon>
        <taxon>Neoptera</taxon>
        <taxon>Endopterygota</taxon>
        <taxon>Diptera</taxon>
        <taxon>Nematocera</taxon>
        <taxon>Psychodoidea</taxon>
        <taxon>Psychodidae</taxon>
        <taxon>Phlebotomus</taxon>
        <taxon>Phlebotomus</taxon>
    </lineage>
</organism>
<dbReference type="InterPro" id="IPR035514">
    <property type="entry name" value="SPIN90_SH3"/>
</dbReference>
<reference evidence="2" key="1">
    <citation type="submission" date="2022-08" db="UniProtKB">
        <authorList>
            <consortium name="EnsemblMetazoa"/>
        </authorList>
    </citation>
    <scope>IDENTIFICATION</scope>
    <source>
        <strain evidence="2">Israel</strain>
    </source>
</reference>
<dbReference type="Pfam" id="PF09431">
    <property type="entry name" value="SPIN90_LRD"/>
    <property type="match status" value="1"/>
</dbReference>
<dbReference type="VEuPathDB" id="VectorBase:PPAPM1_010387"/>
<feature type="compositionally biased region" description="Polar residues" evidence="1">
    <location>
        <begin position="203"/>
        <end position="216"/>
    </location>
</feature>
<dbReference type="InterPro" id="IPR036028">
    <property type="entry name" value="SH3-like_dom_sf"/>
</dbReference>
<keyword evidence="3" id="KW-1185">Reference proteome</keyword>
<feature type="region of interest" description="Disordered" evidence="1">
    <location>
        <begin position="267"/>
        <end position="328"/>
    </location>
</feature>
<evidence type="ECO:0000256" key="1">
    <source>
        <dbReference type="SAM" id="MobiDB-lite"/>
    </source>
</evidence>
<dbReference type="GO" id="GO:0006897">
    <property type="term" value="P:endocytosis"/>
    <property type="evidence" value="ECO:0007669"/>
    <property type="project" value="TreeGrafter"/>
</dbReference>
<name>A0A1B0DNN8_PHLPP</name>
<dbReference type="InterPro" id="IPR001452">
    <property type="entry name" value="SH3_domain"/>
</dbReference>
<evidence type="ECO:0000313" key="2">
    <source>
        <dbReference type="EnsemblMetazoa" id="PPAI010083-PA"/>
    </source>
</evidence>
<dbReference type="SMART" id="SM00326">
    <property type="entry name" value="SH3"/>
    <property type="match status" value="1"/>
</dbReference>
<dbReference type="SUPFAM" id="SSF50044">
    <property type="entry name" value="SH3-domain"/>
    <property type="match status" value="1"/>
</dbReference>
<dbReference type="SUPFAM" id="SSF89360">
    <property type="entry name" value="HesB-like domain"/>
    <property type="match status" value="1"/>
</dbReference>
<dbReference type="Gene3D" id="2.30.30.40">
    <property type="entry name" value="SH3 Domains"/>
    <property type="match status" value="1"/>
</dbReference>
<feature type="region of interest" description="Disordered" evidence="1">
    <location>
        <begin position="198"/>
        <end position="251"/>
    </location>
</feature>
<dbReference type="PROSITE" id="PS50002">
    <property type="entry name" value="SH3"/>
    <property type="match status" value="1"/>
</dbReference>
<dbReference type="Proteomes" id="UP000092462">
    <property type="component" value="Unassembled WGS sequence"/>
</dbReference>